<evidence type="ECO:0008006" key="3">
    <source>
        <dbReference type="Google" id="ProtNLM"/>
    </source>
</evidence>
<sequence length="233" mass="25393">MADTTAKVSLRLLVDKKAEKVLFAEANKDFVDFLFNLLSLPIGTVIRLLSKHGMVGCLGNLYESVETLNDTYMQASQAKDSLLKPEFFASGEAVPLLLPNIQTATSTKFYKCPSCGVHAAYDPTATCPRCGRLINSLMTFVESPKNPFSPVNQGGFVKGVVTYMVMDNLEVKPMSTITGISMLNRFNVKEIGSLEDRVVDLGMDQGVKLLKASLQSKNVLTDVFLGRGGRGLK</sequence>
<proteinExistence type="predicted"/>
<dbReference type="PANTHER" id="PTHR33103:SF19">
    <property type="entry name" value="OS09G0544700 PROTEIN"/>
    <property type="match status" value="1"/>
</dbReference>
<dbReference type="Proteomes" id="UP001054252">
    <property type="component" value="Unassembled WGS sequence"/>
</dbReference>
<accession>A0AAV5KVJ9</accession>
<reference evidence="1 2" key="1">
    <citation type="journal article" date="2021" name="Commun. Biol.">
        <title>The genome of Shorea leprosula (Dipterocarpaceae) highlights the ecological relevance of drought in aseasonal tropical rainforests.</title>
        <authorList>
            <person name="Ng K.K.S."/>
            <person name="Kobayashi M.J."/>
            <person name="Fawcett J.A."/>
            <person name="Hatakeyama M."/>
            <person name="Paape T."/>
            <person name="Ng C.H."/>
            <person name="Ang C.C."/>
            <person name="Tnah L.H."/>
            <person name="Lee C.T."/>
            <person name="Nishiyama T."/>
            <person name="Sese J."/>
            <person name="O'Brien M.J."/>
            <person name="Copetti D."/>
            <person name="Mohd Noor M.I."/>
            <person name="Ong R.C."/>
            <person name="Putra M."/>
            <person name="Sireger I.Z."/>
            <person name="Indrioko S."/>
            <person name="Kosugi Y."/>
            <person name="Izuno A."/>
            <person name="Isagi Y."/>
            <person name="Lee S.L."/>
            <person name="Shimizu K.K."/>
        </authorList>
    </citation>
    <scope>NUCLEOTIDE SEQUENCE [LARGE SCALE GENOMIC DNA]</scope>
    <source>
        <strain evidence="1">214</strain>
    </source>
</reference>
<dbReference type="AlphaFoldDB" id="A0AAV5KVJ9"/>
<evidence type="ECO:0000313" key="2">
    <source>
        <dbReference type="Proteomes" id="UP001054252"/>
    </source>
</evidence>
<dbReference type="Pfam" id="PF05056">
    <property type="entry name" value="DUF674"/>
    <property type="match status" value="1"/>
</dbReference>
<keyword evidence="2" id="KW-1185">Reference proteome</keyword>
<gene>
    <name evidence="1" type="ORF">SLEP1_g37555</name>
</gene>
<evidence type="ECO:0000313" key="1">
    <source>
        <dbReference type="EMBL" id="GKV28511.1"/>
    </source>
</evidence>
<protein>
    <recommendedName>
        <fullName evidence="3">DUF674 domain-containing protein</fullName>
    </recommendedName>
</protein>
<dbReference type="PANTHER" id="PTHR33103">
    <property type="entry name" value="OS01G0153900 PROTEIN"/>
    <property type="match status" value="1"/>
</dbReference>
<organism evidence="1 2">
    <name type="scientific">Rubroshorea leprosula</name>
    <dbReference type="NCBI Taxonomy" id="152421"/>
    <lineage>
        <taxon>Eukaryota</taxon>
        <taxon>Viridiplantae</taxon>
        <taxon>Streptophyta</taxon>
        <taxon>Embryophyta</taxon>
        <taxon>Tracheophyta</taxon>
        <taxon>Spermatophyta</taxon>
        <taxon>Magnoliopsida</taxon>
        <taxon>eudicotyledons</taxon>
        <taxon>Gunneridae</taxon>
        <taxon>Pentapetalae</taxon>
        <taxon>rosids</taxon>
        <taxon>malvids</taxon>
        <taxon>Malvales</taxon>
        <taxon>Dipterocarpaceae</taxon>
        <taxon>Rubroshorea</taxon>
    </lineage>
</organism>
<comment type="caution">
    <text evidence="1">The sequence shown here is derived from an EMBL/GenBank/DDBJ whole genome shotgun (WGS) entry which is preliminary data.</text>
</comment>
<dbReference type="InterPro" id="IPR007750">
    <property type="entry name" value="DUF674"/>
</dbReference>
<name>A0AAV5KVJ9_9ROSI</name>
<dbReference type="EMBL" id="BPVZ01000079">
    <property type="protein sequence ID" value="GKV28511.1"/>
    <property type="molecule type" value="Genomic_DNA"/>
</dbReference>